<organism evidence="4 5">
    <name type="scientific">Amylocarpus encephaloides</name>
    <dbReference type="NCBI Taxonomy" id="45428"/>
    <lineage>
        <taxon>Eukaryota</taxon>
        <taxon>Fungi</taxon>
        <taxon>Dikarya</taxon>
        <taxon>Ascomycota</taxon>
        <taxon>Pezizomycotina</taxon>
        <taxon>Leotiomycetes</taxon>
        <taxon>Helotiales</taxon>
        <taxon>Helotiales incertae sedis</taxon>
        <taxon>Amylocarpus</taxon>
    </lineage>
</organism>
<evidence type="ECO:0000259" key="3">
    <source>
        <dbReference type="Pfam" id="PF03061"/>
    </source>
</evidence>
<dbReference type="Gene3D" id="3.10.129.10">
    <property type="entry name" value="Hotdog Thioesterase"/>
    <property type="match status" value="1"/>
</dbReference>
<evidence type="ECO:0000313" key="5">
    <source>
        <dbReference type="Proteomes" id="UP000824998"/>
    </source>
</evidence>
<gene>
    <name evidence="4" type="ORF">BJ875DRAFT_466914</name>
</gene>
<keyword evidence="5" id="KW-1185">Reference proteome</keyword>
<dbReference type="InterPro" id="IPR052061">
    <property type="entry name" value="PTE-AB_protein"/>
</dbReference>
<keyword evidence="2" id="KW-0812">Transmembrane</keyword>
<evidence type="ECO:0000256" key="2">
    <source>
        <dbReference type="SAM" id="Phobius"/>
    </source>
</evidence>
<feature type="compositionally biased region" description="Polar residues" evidence="1">
    <location>
        <begin position="70"/>
        <end position="81"/>
    </location>
</feature>
<feature type="domain" description="Thioesterase" evidence="3">
    <location>
        <begin position="222"/>
        <end position="266"/>
    </location>
</feature>
<name>A0A9P7YEU4_9HELO</name>
<dbReference type="Pfam" id="PF03061">
    <property type="entry name" value="4HBT"/>
    <property type="match status" value="1"/>
</dbReference>
<protein>
    <submittedName>
        <fullName evidence="4">HotDog domain-containing protein</fullName>
    </submittedName>
</protein>
<sequence length="320" mass="34457">MATRTISRMVRPASASTALAVIPCQCPKALTARGAFQTQSQSRQYSTPPPPPPPKTYFQPGDPHGPSPNPSDLRSQLASQSPQIPNPYEEPPPPPKRTISIRGYIYAVIFFTLGSVVGKSLTVIISPPMIEPGSEIDGKTIASIKKEAEELPIVQSLSNDPNWTYHEAYDGVAAEDKTRRFTGGPLGGARGLGGFQRVFCNKETGELVAVVHFGRGLGGIPGMTHGGVLATVLDEVLGRCALRRFPQKTGVTANLDINYLKPTLGGFHVIRAVPVAEGFTDRKGWVSGRIERMNGQVTVEAKGLFVVPKQFSLKAIQENF</sequence>
<feature type="region of interest" description="Disordered" evidence="1">
    <location>
        <begin position="33"/>
        <end position="96"/>
    </location>
</feature>
<dbReference type="InterPro" id="IPR006683">
    <property type="entry name" value="Thioestr_dom"/>
</dbReference>
<dbReference type="EMBL" id="MU251550">
    <property type="protein sequence ID" value="KAG9232404.1"/>
    <property type="molecule type" value="Genomic_DNA"/>
</dbReference>
<keyword evidence="2" id="KW-0472">Membrane</keyword>
<accession>A0A9P7YEU4</accession>
<dbReference type="AlphaFoldDB" id="A0A9P7YEU4"/>
<dbReference type="SUPFAM" id="SSF54637">
    <property type="entry name" value="Thioesterase/thiol ester dehydrase-isomerase"/>
    <property type="match status" value="1"/>
</dbReference>
<dbReference type="PANTHER" id="PTHR47260:SF1">
    <property type="entry name" value="UPF0644 PROTEIN PB2B4.06"/>
    <property type="match status" value="1"/>
</dbReference>
<evidence type="ECO:0000313" key="4">
    <source>
        <dbReference type="EMBL" id="KAG9232404.1"/>
    </source>
</evidence>
<dbReference type="PANTHER" id="PTHR47260">
    <property type="entry name" value="UPF0644 PROTEIN PB2B4.06"/>
    <property type="match status" value="1"/>
</dbReference>
<dbReference type="OrthoDB" id="506431at2759"/>
<dbReference type="Proteomes" id="UP000824998">
    <property type="component" value="Unassembled WGS sequence"/>
</dbReference>
<reference evidence="4" key="1">
    <citation type="journal article" date="2021" name="IMA Fungus">
        <title>Genomic characterization of three marine fungi, including Emericellopsis atlantica sp. nov. with signatures of a generalist lifestyle and marine biomass degradation.</title>
        <authorList>
            <person name="Hagestad O.C."/>
            <person name="Hou L."/>
            <person name="Andersen J.H."/>
            <person name="Hansen E.H."/>
            <person name="Altermark B."/>
            <person name="Li C."/>
            <person name="Kuhnert E."/>
            <person name="Cox R.J."/>
            <person name="Crous P.W."/>
            <person name="Spatafora J.W."/>
            <person name="Lail K."/>
            <person name="Amirebrahimi M."/>
            <person name="Lipzen A."/>
            <person name="Pangilinan J."/>
            <person name="Andreopoulos W."/>
            <person name="Hayes R.D."/>
            <person name="Ng V."/>
            <person name="Grigoriev I.V."/>
            <person name="Jackson S.A."/>
            <person name="Sutton T.D.S."/>
            <person name="Dobson A.D.W."/>
            <person name="Rama T."/>
        </authorList>
    </citation>
    <scope>NUCLEOTIDE SEQUENCE</scope>
    <source>
        <strain evidence="4">TRa018bII</strain>
    </source>
</reference>
<feature type="compositionally biased region" description="Pro residues" evidence="1">
    <location>
        <begin position="84"/>
        <end position="96"/>
    </location>
</feature>
<feature type="compositionally biased region" description="Polar residues" evidence="1">
    <location>
        <begin position="36"/>
        <end position="46"/>
    </location>
</feature>
<proteinExistence type="predicted"/>
<comment type="caution">
    <text evidence="4">The sequence shown here is derived from an EMBL/GenBank/DDBJ whole genome shotgun (WGS) entry which is preliminary data.</text>
</comment>
<dbReference type="CDD" id="cd03443">
    <property type="entry name" value="PaaI_thioesterase"/>
    <property type="match status" value="1"/>
</dbReference>
<keyword evidence="2" id="KW-1133">Transmembrane helix</keyword>
<evidence type="ECO:0000256" key="1">
    <source>
        <dbReference type="SAM" id="MobiDB-lite"/>
    </source>
</evidence>
<dbReference type="InterPro" id="IPR029069">
    <property type="entry name" value="HotDog_dom_sf"/>
</dbReference>
<feature type="transmembrane region" description="Helical" evidence="2">
    <location>
        <begin position="104"/>
        <end position="125"/>
    </location>
</feature>